<evidence type="ECO:0000313" key="2">
    <source>
        <dbReference type="Proteomes" id="UP001219525"/>
    </source>
</evidence>
<keyword evidence="2" id="KW-1185">Reference proteome</keyword>
<evidence type="ECO:0000313" key="1">
    <source>
        <dbReference type="EMBL" id="KAJ7205035.1"/>
    </source>
</evidence>
<gene>
    <name evidence="1" type="ORF">GGX14DRAFT_569185</name>
</gene>
<dbReference type="AlphaFoldDB" id="A0AAD6Y738"/>
<dbReference type="EMBL" id="JARJCW010000045">
    <property type="protein sequence ID" value="KAJ7205035.1"/>
    <property type="molecule type" value="Genomic_DNA"/>
</dbReference>
<organism evidence="1 2">
    <name type="scientific">Mycena pura</name>
    <dbReference type="NCBI Taxonomy" id="153505"/>
    <lineage>
        <taxon>Eukaryota</taxon>
        <taxon>Fungi</taxon>
        <taxon>Dikarya</taxon>
        <taxon>Basidiomycota</taxon>
        <taxon>Agaricomycotina</taxon>
        <taxon>Agaricomycetes</taxon>
        <taxon>Agaricomycetidae</taxon>
        <taxon>Agaricales</taxon>
        <taxon>Marasmiineae</taxon>
        <taxon>Mycenaceae</taxon>
        <taxon>Mycena</taxon>
    </lineage>
</organism>
<comment type="caution">
    <text evidence="1">The sequence shown here is derived from an EMBL/GenBank/DDBJ whole genome shotgun (WGS) entry which is preliminary data.</text>
</comment>
<accession>A0AAD6Y738</accession>
<protein>
    <submittedName>
        <fullName evidence="1">Uncharacterized protein</fullName>
    </submittedName>
</protein>
<dbReference type="Proteomes" id="UP001219525">
    <property type="component" value="Unassembled WGS sequence"/>
</dbReference>
<name>A0AAD6Y738_9AGAR</name>
<proteinExistence type="predicted"/>
<sequence length="346" mass="38016">MTGRLRPVCIEVEARWSERQASAAAAPPSGCARASISDCKLRKQLFPVPVSGSRFRQGRIPRTILYFYRPLMGMYLRADAARNTITRRLTLLFIVSDAFLSRFLPLSISVVSRAAPVAGHASDALQGPRPRPAGWRHPRPWLRISRGANHGRGRSLRRNPWIWVAAPGPMRVVAPGAAARAREAPRGRLRRPARGSVAICASLRGFEMGWGANRARAVAQWTTPPPPPSRVQIWRASTLERTHSGARCGILRWNPGVILGLRWDSPCRARSEHAALRLPLGWVGADEASDVTWVERITPTGSNADPLGVHPRPSVTRLAWRASDALSDDHGWAARRACAVGNKSRG</sequence>
<reference evidence="1" key="1">
    <citation type="submission" date="2023-03" db="EMBL/GenBank/DDBJ databases">
        <title>Massive genome expansion in bonnet fungi (Mycena s.s.) driven by repeated elements and novel gene families across ecological guilds.</title>
        <authorList>
            <consortium name="Lawrence Berkeley National Laboratory"/>
            <person name="Harder C.B."/>
            <person name="Miyauchi S."/>
            <person name="Viragh M."/>
            <person name="Kuo A."/>
            <person name="Thoen E."/>
            <person name="Andreopoulos B."/>
            <person name="Lu D."/>
            <person name="Skrede I."/>
            <person name="Drula E."/>
            <person name="Henrissat B."/>
            <person name="Morin E."/>
            <person name="Kohler A."/>
            <person name="Barry K."/>
            <person name="LaButti K."/>
            <person name="Morin E."/>
            <person name="Salamov A."/>
            <person name="Lipzen A."/>
            <person name="Mereny Z."/>
            <person name="Hegedus B."/>
            <person name="Baldrian P."/>
            <person name="Stursova M."/>
            <person name="Weitz H."/>
            <person name="Taylor A."/>
            <person name="Grigoriev I.V."/>
            <person name="Nagy L.G."/>
            <person name="Martin F."/>
            <person name="Kauserud H."/>
        </authorList>
    </citation>
    <scope>NUCLEOTIDE SEQUENCE</scope>
    <source>
        <strain evidence="1">9144</strain>
    </source>
</reference>